<evidence type="ECO:0000256" key="1">
    <source>
        <dbReference type="SAM" id="SignalP"/>
    </source>
</evidence>
<organism evidence="2 3">
    <name type="scientific">Dyadobacter helix</name>
    <dbReference type="NCBI Taxonomy" id="2822344"/>
    <lineage>
        <taxon>Bacteria</taxon>
        <taxon>Pseudomonadati</taxon>
        <taxon>Bacteroidota</taxon>
        <taxon>Cytophagia</taxon>
        <taxon>Cytophagales</taxon>
        <taxon>Spirosomataceae</taxon>
        <taxon>Dyadobacter</taxon>
    </lineage>
</organism>
<name>A0A916N5L8_9BACT</name>
<accession>A0A916N5L8</accession>
<evidence type="ECO:0000313" key="2">
    <source>
        <dbReference type="EMBL" id="CAG4998891.1"/>
    </source>
</evidence>
<proteinExistence type="predicted"/>
<keyword evidence="1" id="KW-0732">Signal</keyword>
<protein>
    <submittedName>
        <fullName evidence="2">Uncharacterized protein</fullName>
    </submittedName>
</protein>
<keyword evidence="3" id="KW-1185">Reference proteome</keyword>
<comment type="caution">
    <text evidence="2">The sequence shown here is derived from an EMBL/GenBank/DDBJ whole genome shotgun (WGS) entry which is preliminary data.</text>
</comment>
<gene>
    <name evidence="2" type="ORF">DYBT9275_02102</name>
</gene>
<reference evidence="2" key="1">
    <citation type="submission" date="2021-04" db="EMBL/GenBank/DDBJ databases">
        <authorList>
            <person name="Rodrigo-Torres L."/>
            <person name="Arahal R. D."/>
            <person name="Lucena T."/>
        </authorList>
    </citation>
    <scope>NUCLEOTIDE SEQUENCE</scope>
    <source>
        <strain evidence="2">CECT 9275</strain>
    </source>
</reference>
<evidence type="ECO:0000313" key="3">
    <source>
        <dbReference type="Proteomes" id="UP000680038"/>
    </source>
</evidence>
<sequence>MKKKVLLIVLFLTKQFSFAQIQKKFPLKPAFSSWPSESEKIIPKQQYLIYPIPKVPYPQQLFPDTFLRKKPGSVWFLQIVLRGPLIKTV</sequence>
<dbReference type="AlphaFoldDB" id="A0A916N5L8"/>
<dbReference type="Proteomes" id="UP000680038">
    <property type="component" value="Unassembled WGS sequence"/>
</dbReference>
<dbReference type="EMBL" id="CAJRAF010000002">
    <property type="protein sequence ID" value="CAG4998891.1"/>
    <property type="molecule type" value="Genomic_DNA"/>
</dbReference>
<feature type="chain" id="PRO_5036768171" evidence="1">
    <location>
        <begin position="20"/>
        <end position="89"/>
    </location>
</feature>
<feature type="signal peptide" evidence="1">
    <location>
        <begin position="1"/>
        <end position="19"/>
    </location>
</feature>